<dbReference type="InterPro" id="IPR005545">
    <property type="entry name" value="YCII"/>
</dbReference>
<gene>
    <name evidence="3" type="ORF">MYF79_23540</name>
</gene>
<organism evidence="3 4">
    <name type="scientific">Chitinophaga filiformis</name>
    <name type="common">Myxococcus filiformis</name>
    <name type="synonym">Flexibacter filiformis</name>
    <dbReference type="NCBI Taxonomy" id="104663"/>
    <lineage>
        <taxon>Bacteria</taxon>
        <taxon>Pseudomonadati</taxon>
        <taxon>Bacteroidota</taxon>
        <taxon>Chitinophagia</taxon>
        <taxon>Chitinophagales</taxon>
        <taxon>Chitinophagaceae</taxon>
        <taxon>Chitinophaga</taxon>
    </lineage>
</organism>
<dbReference type="RefSeq" id="WP_247810272.1">
    <property type="nucleotide sequence ID" value="NZ_CP095855.1"/>
</dbReference>
<name>A0ABY4HWD8_CHIFI</name>
<keyword evidence="4" id="KW-1185">Reference proteome</keyword>
<accession>A0ABY4HWD8</accession>
<sequence length="86" mass="9676">MKTVVIGESSGASMETIMSIYPRHKAVMEKYIESGELIGAGPFADRGNMAIFRTREAAEQFVQEDPFILEGMVKSVTIRDWMDEML</sequence>
<dbReference type="Pfam" id="PF03795">
    <property type="entry name" value="YCII"/>
    <property type="match status" value="1"/>
</dbReference>
<comment type="similarity">
    <text evidence="1">Belongs to the YciI family.</text>
</comment>
<dbReference type="Gene3D" id="3.30.70.1060">
    <property type="entry name" value="Dimeric alpha+beta barrel"/>
    <property type="match status" value="1"/>
</dbReference>
<dbReference type="SUPFAM" id="SSF54909">
    <property type="entry name" value="Dimeric alpha+beta barrel"/>
    <property type="match status" value="1"/>
</dbReference>
<dbReference type="EMBL" id="CP095855">
    <property type="protein sequence ID" value="UPK67930.1"/>
    <property type="molecule type" value="Genomic_DNA"/>
</dbReference>
<evidence type="ECO:0000313" key="4">
    <source>
        <dbReference type="Proteomes" id="UP000830198"/>
    </source>
</evidence>
<evidence type="ECO:0000259" key="2">
    <source>
        <dbReference type="Pfam" id="PF03795"/>
    </source>
</evidence>
<reference evidence="3 4" key="1">
    <citation type="submission" date="2022-04" db="EMBL/GenBank/DDBJ databases">
        <title>The arsenic-methylating capacity of Chitinophaga filiformis YT5 during chitin decomposition.</title>
        <authorList>
            <person name="Chen G."/>
            <person name="Liang Y."/>
        </authorList>
    </citation>
    <scope>NUCLEOTIDE SEQUENCE [LARGE SCALE GENOMIC DNA]</scope>
    <source>
        <strain evidence="3 4">YT5</strain>
    </source>
</reference>
<proteinExistence type="inferred from homology"/>
<feature type="domain" description="YCII-related" evidence="2">
    <location>
        <begin position="1"/>
        <end position="81"/>
    </location>
</feature>
<dbReference type="Proteomes" id="UP000830198">
    <property type="component" value="Chromosome"/>
</dbReference>
<evidence type="ECO:0000256" key="1">
    <source>
        <dbReference type="ARBA" id="ARBA00007689"/>
    </source>
</evidence>
<evidence type="ECO:0000313" key="3">
    <source>
        <dbReference type="EMBL" id="UPK67930.1"/>
    </source>
</evidence>
<dbReference type="InterPro" id="IPR011008">
    <property type="entry name" value="Dimeric_a/b-barrel"/>
</dbReference>
<protein>
    <submittedName>
        <fullName evidence="3">YciI family protein</fullName>
    </submittedName>
</protein>